<keyword evidence="2 5" id="KW-0812">Transmembrane</keyword>
<dbReference type="InterPro" id="IPR032808">
    <property type="entry name" value="DoxX"/>
</dbReference>
<keyword evidence="7" id="KW-1185">Reference proteome</keyword>
<evidence type="ECO:0000256" key="2">
    <source>
        <dbReference type="ARBA" id="ARBA00022692"/>
    </source>
</evidence>
<evidence type="ECO:0000313" key="6">
    <source>
        <dbReference type="EMBL" id="MDE5419398.1"/>
    </source>
</evidence>
<evidence type="ECO:0000256" key="4">
    <source>
        <dbReference type="ARBA" id="ARBA00023136"/>
    </source>
</evidence>
<feature type="transmembrane region" description="Helical" evidence="5">
    <location>
        <begin position="97"/>
        <end position="113"/>
    </location>
</feature>
<feature type="transmembrane region" description="Helical" evidence="5">
    <location>
        <begin position="7"/>
        <end position="29"/>
    </location>
</feature>
<reference evidence="6 7" key="1">
    <citation type="submission" date="2022-01" db="EMBL/GenBank/DDBJ databases">
        <title>Labilibaculum sp. nov, a marine bacterium isolated from Antarctica.</title>
        <authorList>
            <person name="Dai W."/>
        </authorList>
    </citation>
    <scope>NUCLEOTIDE SEQUENCE [LARGE SCALE GENOMIC DNA]</scope>
    <source>
        <strain evidence="6 7">DW002</strain>
    </source>
</reference>
<evidence type="ECO:0000256" key="3">
    <source>
        <dbReference type="ARBA" id="ARBA00022989"/>
    </source>
</evidence>
<feature type="transmembrane region" description="Helical" evidence="5">
    <location>
        <begin position="73"/>
        <end position="91"/>
    </location>
</feature>
<evidence type="ECO:0000256" key="1">
    <source>
        <dbReference type="ARBA" id="ARBA00004141"/>
    </source>
</evidence>
<comment type="caution">
    <text evidence="6">The sequence shown here is derived from an EMBL/GenBank/DDBJ whole genome shotgun (WGS) entry which is preliminary data.</text>
</comment>
<comment type="subcellular location">
    <subcellularLocation>
        <location evidence="1">Membrane</location>
        <topology evidence="1">Multi-pass membrane protein</topology>
    </subcellularLocation>
</comment>
<evidence type="ECO:0000256" key="5">
    <source>
        <dbReference type="SAM" id="Phobius"/>
    </source>
</evidence>
<dbReference type="EMBL" id="JAKJSC010000004">
    <property type="protein sequence ID" value="MDE5419398.1"/>
    <property type="molecule type" value="Genomic_DNA"/>
</dbReference>
<accession>A0ABT5VY08</accession>
<sequence>MEKRNKIIYWIATGLLSAMMLMSASMYIFNYEMVSQTFLSLGFPTFVIYPLAIAKLLGLLAIWSNKSKLLKEWAYAGFFFDFVLALSAHMVVQDGQSGMAIAAIALLIVSRIYDAKIKH</sequence>
<keyword evidence="3 5" id="KW-1133">Transmembrane helix</keyword>
<feature type="transmembrane region" description="Helical" evidence="5">
    <location>
        <begin position="41"/>
        <end position="61"/>
    </location>
</feature>
<dbReference type="RefSeq" id="WP_275110728.1">
    <property type="nucleotide sequence ID" value="NZ_JAKJSC010000004.1"/>
</dbReference>
<proteinExistence type="predicted"/>
<evidence type="ECO:0000313" key="7">
    <source>
        <dbReference type="Proteomes" id="UP001528920"/>
    </source>
</evidence>
<protein>
    <submittedName>
        <fullName evidence="6">DoxX family protein</fullName>
    </submittedName>
</protein>
<dbReference type="Pfam" id="PF13564">
    <property type="entry name" value="DoxX_2"/>
    <property type="match status" value="1"/>
</dbReference>
<organism evidence="6 7">
    <name type="scientific">Paralabilibaculum antarcticum</name>
    <dbReference type="NCBI Taxonomy" id="2912572"/>
    <lineage>
        <taxon>Bacteria</taxon>
        <taxon>Pseudomonadati</taxon>
        <taxon>Bacteroidota</taxon>
        <taxon>Bacteroidia</taxon>
        <taxon>Marinilabiliales</taxon>
        <taxon>Marinifilaceae</taxon>
        <taxon>Paralabilibaculum</taxon>
    </lineage>
</organism>
<dbReference type="Proteomes" id="UP001528920">
    <property type="component" value="Unassembled WGS sequence"/>
</dbReference>
<gene>
    <name evidence="6" type="ORF">L3049_15485</name>
</gene>
<keyword evidence="4 5" id="KW-0472">Membrane</keyword>
<name>A0ABT5VY08_9BACT</name>